<dbReference type="RefSeq" id="WP_094061334.1">
    <property type="nucleotide sequence ID" value="NZ_CP022530.1"/>
</dbReference>
<dbReference type="AlphaFoldDB" id="A0A222FPJ7"/>
<dbReference type="EMBL" id="CP022530">
    <property type="protein sequence ID" value="ASP40163.1"/>
    <property type="molecule type" value="Genomic_DNA"/>
</dbReference>
<dbReference type="Proteomes" id="UP000202440">
    <property type="component" value="Chromosome"/>
</dbReference>
<evidence type="ECO:0000313" key="1">
    <source>
        <dbReference type="EMBL" id="ASP40163.1"/>
    </source>
</evidence>
<evidence type="ECO:0000313" key="2">
    <source>
        <dbReference type="Proteomes" id="UP000202440"/>
    </source>
</evidence>
<gene>
    <name evidence="1" type="ORF">CHH28_16425</name>
</gene>
<accession>A0A222FPJ7</accession>
<name>A0A222FPJ7_9GAMM</name>
<protein>
    <submittedName>
        <fullName evidence="1">Uncharacterized protein</fullName>
    </submittedName>
</protein>
<dbReference type="KEGG" id="bsan:CHH28_16425"/>
<organism evidence="1 2">
    <name type="scientific">Bacterioplanes sanyensis</name>
    <dbReference type="NCBI Taxonomy" id="1249553"/>
    <lineage>
        <taxon>Bacteria</taxon>
        <taxon>Pseudomonadati</taxon>
        <taxon>Pseudomonadota</taxon>
        <taxon>Gammaproteobacteria</taxon>
        <taxon>Oceanospirillales</taxon>
        <taxon>Oceanospirillaceae</taxon>
        <taxon>Bacterioplanes</taxon>
    </lineage>
</organism>
<proteinExistence type="predicted"/>
<sequence length="144" mass="15995">MKTVHHLIALLVSVLSWLCITGFAHRETSVLEYTAIDSELTVEAAVPTPMELEADQDVESDQPELDIYWTVGGMRLGLLFDEDDLTEEERALNPVRTWVFSVPGRVCGAHSPSDTCQACLLTHRIVLIAQQHPRSITLKSIGNL</sequence>
<keyword evidence="2" id="KW-1185">Reference proteome</keyword>
<reference evidence="1 2" key="1">
    <citation type="submission" date="2017-07" db="EMBL/GenBank/DDBJ databases">
        <title>Annotated genome sequence of Bacterioplanes sanyensis isolated from Red Sea.</title>
        <authorList>
            <person name="Rehman Z.U."/>
        </authorList>
    </citation>
    <scope>NUCLEOTIDE SEQUENCE [LARGE SCALE GENOMIC DNA]</scope>
    <source>
        <strain evidence="1 2">NV9</strain>
    </source>
</reference>